<dbReference type="EMBL" id="BTSX01000004">
    <property type="protein sequence ID" value="GMS93586.1"/>
    <property type="molecule type" value="Genomic_DNA"/>
</dbReference>
<keyword evidence="3" id="KW-0862">Zinc</keyword>
<keyword evidence="2" id="KW-0863">Zinc-finger</keyword>
<evidence type="ECO:0000256" key="5">
    <source>
        <dbReference type="ARBA" id="ARBA00023125"/>
    </source>
</evidence>
<keyword evidence="6" id="KW-0804">Transcription</keyword>
<evidence type="ECO:0000256" key="9">
    <source>
        <dbReference type="SAM" id="MobiDB-lite"/>
    </source>
</evidence>
<evidence type="ECO:0000256" key="3">
    <source>
        <dbReference type="ARBA" id="ARBA00022833"/>
    </source>
</evidence>
<dbReference type="Gene3D" id="1.10.565.10">
    <property type="entry name" value="Retinoid X Receptor"/>
    <property type="match status" value="1"/>
</dbReference>
<evidence type="ECO:0000256" key="2">
    <source>
        <dbReference type="ARBA" id="ARBA00022771"/>
    </source>
</evidence>
<evidence type="ECO:0000256" key="7">
    <source>
        <dbReference type="ARBA" id="ARBA00023170"/>
    </source>
</evidence>
<organism evidence="12 13">
    <name type="scientific">Pristionchus entomophagus</name>
    <dbReference type="NCBI Taxonomy" id="358040"/>
    <lineage>
        <taxon>Eukaryota</taxon>
        <taxon>Metazoa</taxon>
        <taxon>Ecdysozoa</taxon>
        <taxon>Nematoda</taxon>
        <taxon>Chromadorea</taxon>
        <taxon>Rhabditida</taxon>
        <taxon>Rhabditina</taxon>
        <taxon>Diplogasteromorpha</taxon>
        <taxon>Diplogasteroidea</taxon>
        <taxon>Neodiplogasteridae</taxon>
        <taxon>Pristionchus</taxon>
    </lineage>
</organism>
<accession>A0AAV5TDD5</accession>
<keyword evidence="8" id="KW-0539">Nucleus</keyword>
<dbReference type="PANTHER" id="PTHR46011:SF6">
    <property type="entry name" value="HIGH ZINC ACTIVATED NUCLEAR RECEPTOR PROTEIN"/>
    <property type="match status" value="1"/>
</dbReference>
<feature type="domain" description="NR LBD" evidence="11">
    <location>
        <begin position="154"/>
        <end position="409"/>
    </location>
</feature>
<name>A0AAV5TDD5_9BILA</name>
<dbReference type="InterPro" id="IPR000536">
    <property type="entry name" value="Nucl_hrmn_rcpt_lig-bd"/>
</dbReference>
<evidence type="ECO:0000313" key="12">
    <source>
        <dbReference type="EMBL" id="GMS93586.1"/>
    </source>
</evidence>
<keyword evidence="5" id="KW-0238">DNA-binding</keyword>
<keyword evidence="1" id="KW-0479">Metal-binding</keyword>
<dbReference type="GO" id="GO:0043565">
    <property type="term" value="F:sequence-specific DNA binding"/>
    <property type="evidence" value="ECO:0007669"/>
    <property type="project" value="InterPro"/>
</dbReference>
<proteinExistence type="predicted"/>
<evidence type="ECO:0000313" key="13">
    <source>
        <dbReference type="Proteomes" id="UP001432027"/>
    </source>
</evidence>
<evidence type="ECO:0008006" key="14">
    <source>
        <dbReference type="Google" id="ProtNLM"/>
    </source>
</evidence>
<feature type="domain" description="Nuclear receptor" evidence="10">
    <location>
        <begin position="35"/>
        <end position="120"/>
    </location>
</feature>
<dbReference type="SUPFAM" id="SSF48508">
    <property type="entry name" value="Nuclear receptor ligand-binding domain"/>
    <property type="match status" value="1"/>
</dbReference>
<evidence type="ECO:0000259" key="11">
    <source>
        <dbReference type="PROSITE" id="PS51843"/>
    </source>
</evidence>
<evidence type="ECO:0000256" key="6">
    <source>
        <dbReference type="ARBA" id="ARBA00023163"/>
    </source>
</evidence>
<dbReference type="PANTHER" id="PTHR46011">
    <property type="entry name" value="NUCLEAR HORMONE RECEPTOR FAMILY MEMBER NHR-86-RELATED"/>
    <property type="match status" value="1"/>
</dbReference>
<dbReference type="GO" id="GO:0005634">
    <property type="term" value="C:nucleus"/>
    <property type="evidence" value="ECO:0007669"/>
    <property type="project" value="TreeGrafter"/>
</dbReference>
<keyword evidence="13" id="KW-1185">Reference proteome</keyword>
<dbReference type="Gene3D" id="3.30.50.10">
    <property type="entry name" value="Erythroid Transcription Factor GATA-1, subunit A"/>
    <property type="match status" value="1"/>
</dbReference>
<dbReference type="SMART" id="SM00430">
    <property type="entry name" value="HOLI"/>
    <property type="match status" value="1"/>
</dbReference>
<dbReference type="InterPro" id="IPR013088">
    <property type="entry name" value="Znf_NHR/GATA"/>
</dbReference>
<evidence type="ECO:0000256" key="4">
    <source>
        <dbReference type="ARBA" id="ARBA00023015"/>
    </source>
</evidence>
<keyword evidence="4" id="KW-0805">Transcription regulation</keyword>
<keyword evidence="7" id="KW-0675">Receptor</keyword>
<dbReference type="GO" id="GO:0008270">
    <property type="term" value="F:zinc ion binding"/>
    <property type="evidence" value="ECO:0007669"/>
    <property type="project" value="UniProtKB-KW"/>
</dbReference>
<dbReference type="InterPro" id="IPR001628">
    <property type="entry name" value="Znf_hrmn_rcpt"/>
</dbReference>
<sequence length="409" mass="46586">MTRMDDNNVIYSEFLVMRRHNIAGAVDTEDISAMPRACLICGGPTRYAHMEIDACRACSVFYRRISQRKKQLMCRSGTFKCDTRETGNFCCKSCRFDRFTKVLNESKKPRSGHRDALLHEAHPSTSSSSNNEIDHSSPGTATTSGRSVIAAVQRGHSLMNAIRRASELSIRPDISDDQGIEVDGMVVIPSTYKLMNQTMRILVSSMFEFASTAFEEFKTLKHDDQWQLIRNFFPYINVLEGEYRMKTLLPEKATMCLVSYTTYVDYDTISRFLPDTSSQRSRGEGDRFAKGFLDGDVRSMRAKMRRWDPTEEEFIAFVGLSFWSLEKVTVSDTVHRIADKYRKALFLELGQLYTHTMGLGDYASRLGEAVMFLASVQNAFLEMRSRLGVLKLLDVIGEEMLLAQLHELC</sequence>
<dbReference type="PROSITE" id="PS51843">
    <property type="entry name" value="NR_LBD"/>
    <property type="match status" value="1"/>
</dbReference>
<dbReference type="SUPFAM" id="SSF57716">
    <property type="entry name" value="Glucocorticoid receptor-like (DNA-binding domain)"/>
    <property type="match status" value="1"/>
</dbReference>
<feature type="region of interest" description="Disordered" evidence="9">
    <location>
        <begin position="121"/>
        <end position="146"/>
    </location>
</feature>
<dbReference type="GO" id="GO:0003700">
    <property type="term" value="F:DNA-binding transcription factor activity"/>
    <property type="evidence" value="ECO:0007669"/>
    <property type="project" value="InterPro"/>
</dbReference>
<dbReference type="AlphaFoldDB" id="A0AAV5TDD5"/>
<evidence type="ECO:0000259" key="10">
    <source>
        <dbReference type="PROSITE" id="PS51030"/>
    </source>
</evidence>
<protein>
    <recommendedName>
        <fullName evidence="14">Nuclear receptor</fullName>
    </recommendedName>
</protein>
<dbReference type="SMART" id="SM00399">
    <property type="entry name" value="ZnF_C4"/>
    <property type="match status" value="1"/>
</dbReference>
<evidence type="ECO:0000256" key="1">
    <source>
        <dbReference type="ARBA" id="ARBA00022723"/>
    </source>
</evidence>
<dbReference type="Pfam" id="PF00105">
    <property type="entry name" value="zf-C4"/>
    <property type="match status" value="1"/>
</dbReference>
<dbReference type="InterPro" id="IPR035500">
    <property type="entry name" value="NHR-like_dom_sf"/>
</dbReference>
<dbReference type="Proteomes" id="UP001432027">
    <property type="component" value="Unassembled WGS sequence"/>
</dbReference>
<reference evidence="12" key="1">
    <citation type="submission" date="2023-10" db="EMBL/GenBank/DDBJ databases">
        <title>Genome assembly of Pristionchus species.</title>
        <authorList>
            <person name="Yoshida K."/>
            <person name="Sommer R.J."/>
        </authorList>
    </citation>
    <scope>NUCLEOTIDE SEQUENCE</scope>
    <source>
        <strain evidence="12">RS0144</strain>
    </source>
</reference>
<dbReference type="PROSITE" id="PS51030">
    <property type="entry name" value="NUCLEAR_REC_DBD_2"/>
    <property type="match status" value="1"/>
</dbReference>
<comment type="caution">
    <text evidence="12">The sequence shown here is derived from an EMBL/GenBank/DDBJ whole genome shotgun (WGS) entry which is preliminary data.</text>
</comment>
<dbReference type="Pfam" id="PF00104">
    <property type="entry name" value="Hormone_recep"/>
    <property type="match status" value="1"/>
</dbReference>
<evidence type="ECO:0000256" key="8">
    <source>
        <dbReference type="ARBA" id="ARBA00023242"/>
    </source>
</evidence>
<gene>
    <name evidence="12" type="ORF">PENTCL1PPCAC_15761</name>
</gene>